<dbReference type="EMBL" id="OX459960">
    <property type="protein sequence ID" value="CAI9165394.1"/>
    <property type="molecule type" value="Genomic_DNA"/>
</dbReference>
<dbReference type="Proteomes" id="UP001176941">
    <property type="component" value="Chromosome 24"/>
</dbReference>
<keyword evidence="3" id="KW-1185">Reference proteome</keyword>
<evidence type="ECO:0000313" key="3">
    <source>
        <dbReference type="Proteomes" id="UP001176941"/>
    </source>
</evidence>
<name>A0ABN8YV81_RANTA</name>
<protein>
    <recommendedName>
        <fullName evidence="4">Rieske domain-containing protein</fullName>
    </recommendedName>
</protein>
<keyword evidence="1" id="KW-0472">Membrane</keyword>
<gene>
    <name evidence="2" type="ORF">MRATA1EN1_LOCUS14356</name>
</gene>
<organism evidence="2 3">
    <name type="scientific">Rangifer tarandus platyrhynchus</name>
    <name type="common">Svalbard reindeer</name>
    <dbReference type="NCBI Taxonomy" id="3082113"/>
    <lineage>
        <taxon>Eukaryota</taxon>
        <taxon>Metazoa</taxon>
        <taxon>Chordata</taxon>
        <taxon>Craniata</taxon>
        <taxon>Vertebrata</taxon>
        <taxon>Euteleostomi</taxon>
        <taxon>Mammalia</taxon>
        <taxon>Eutheria</taxon>
        <taxon>Laurasiatheria</taxon>
        <taxon>Artiodactyla</taxon>
        <taxon>Ruminantia</taxon>
        <taxon>Pecora</taxon>
        <taxon>Cervidae</taxon>
        <taxon>Odocoileinae</taxon>
        <taxon>Rangifer</taxon>
    </lineage>
</organism>
<feature type="transmembrane region" description="Helical" evidence="1">
    <location>
        <begin position="140"/>
        <end position="160"/>
    </location>
</feature>
<keyword evidence="1" id="KW-0812">Transmembrane</keyword>
<evidence type="ECO:0000256" key="1">
    <source>
        <dbReference type="SAM" id="Phobius"/>
    </source>
</evidence>
<proteinExistence type="predicted"/>
<keyword evidence="1" id="KW-1133">Transmembrane helix</keyword>
<accession>A0ABN8YV81</accession>
<evidence type="ECO:0008006" key="4">
    <source>
        <dbReference type="Google" id="ProtNLM"/>
    </source>
</evidence>
<evidence type="ECO:0000313" key="2">
    <source>
        <dbReference type="EMBL" id="CAI9165394.1"/>
    </source>
</evidence>
<sequence length="162" mass="17821">MNRPGNPVPYSEPAFLLQGAEIQRRTSGQHSKLLEAEVQSILWVFFIKGEALFTRKSLHPPDESFSQLGTEGSIRWVCTFHGESWAISSKGSGIVSRVPGLRGGFPFECKTDCALASPYPVPLGQQVVARRVDACSRSRCLVGLLFGLGYFCLLLCNWGEQS</sequence>
<reference evidence="2" key="1">
    <citation type="submission" date="2023-04" db="EMBL/GenBank/DDBJ databases">
        <authorList>
            <consortium name="ELIXIR-Norway"/>
        </authorList>
    </citation>
    <scope>NUCLEOTIDE SEQUENCE [LARGE SCALE GENOMIC DNA]</scope>
</reference>